<dbReference type="Proteomes" id="UP001221546">
    <property type="component" value="Chromosome"/>
</dbReference>
<name>A0ABY8JDR4_9BRAD</name>
<evidence type="ECO:0000313" key="2">
    <source>
        <dbReference type="Proteomes" id="UP001221546"/>
    </source>
</evidence>
<reference evidence="1 2" key="1">
    <citation type="submission" date="2023-04" db="EMBL/GenBank/DDBJ databases">
        <title>Australian commercial rhizobial inoculants.</title>
        <authorList>
            <person name="Kohlmeier M.G."/>
            <person name="O'Hara G.W."/>
            <person name="Colombi E."/>
            <person name="Ramsay J.P."/>
            <person name="Terpolilli J."/>
        </authorList>
    </citation>
    <scope>NUCLEOTIDE SEQUENCE [LARGE SCALE GENOMIC DNA]</scope>
    <source>
        <strain evidence="1 2">CB627</strain>
    </source>
</reference>
<organism evidence="1 2">
    <name type="scientific">Bradyrhizobium brasilense</name>
    <dbReference type="NCBI Taxonomy" id="1419277"/>
    <lineage>
        <taxon>Bacteria</taxon>
        <taxon>Pseudomonadati</taxon>
        <taxon>Pseudomonadota</taxon>
        <taxon>Alphaproteobacteria</taxon>
        <taxon>Hyphomicrobiales</taxon>
        <taxon>Nitrobacteraceae</taxon>
        <taxon>Bradyrhizobium</taxon>
    </lineage>
</organism>
<gene>
    <name evidence="1" type="ORF">QA636_35815</name>
</gene>
<proteinExistence type="predicted"/>
<dbReference type="RefSeq" id="WP_310885410.1">
    <property type="nucleotide sequence ID" value="NZ_CP121646.1"/>
</dbReference>
<evidence type="ECO:0000313" key="1">
    <source>
        <dbReference type="EMBL" id="WFU62756.1"/>
    </source>
</evidence>
<protein>
    <submittedName>
        <fullName evidence="1">Uncharacterized protein</fullName>
    </submittedName>
</protein>
<keyword evidence="2" id="KW-1185">Reference proteome</keyword>
<dbReference type="EMBL" id="CP121646">
    <property type="protein sequence ID" value="WFU62756.1"/>
    <property type="molecule type" value="Genomic_DNA"/>
</dbReference>
<sequence>MILETISLTMALKNESLSGPSALRVGDVLAVGLLKEQGHSFRLGQTITAFFD</sequence>
<accession>A0ABY8JDR4</accession>